<dbReference type="GO" id="GO:0030907">
    <property type="term" value="C:MBF transcription complex"/>
    <property type="evidence" value="ECO:0007669"/>
    <property type="project" value="TreeGrafter"/>
</dbReference>
<comment type="caution">
    <text evidence="2">The sequence shown here is derived from an EMBL/GenBank/DDBJ whole genome shotgun (WGS) entry which is preliminary data.</text>
</comment>
<accession>A0AAD5XKE5</accession>
<evidence type="ECO:0000313" key="2">
    <source>
        <dbReference type="EMBL" id="KAJ3140403.1"/>
    </source>
</evidence>
<dbReference type="PANTHER" id="PTHR43828:SF10">
    <property type="entry name" value="ANKYRIN REPEAT-CONTAINING PROTEIN YAR1"/>
    <property type="match status" value="1"/>
</dbReference>
<dbReference type="GO" id="GO:0033309">
    <property type="term" value="C:SBF transcription complex"/>
    <property type="evidence" value="ECO:0007669"/>
    <property type="project" value="TreeGrafter"/>
</dbReference>
<dbReference type="Proteomes" id="UP001211907">
    <property type="component" value="Unassembled WGS sequence"/>
</dbReference>
<evidence type="ECO:0000259" key="1">
    <source>
        <dbReference type="PROSITE" id="PS51299"/>
    </source>
</evidence>
<dbReference type="Gene3D" id="3.10.260.10">
    <property type="entry name" value="Transcription regulator HTH, APSES-type DNA-binding domain"/>
    <property type="match status" value="3"/>
</dbReference>
<dbReference type="GO" id="GO:0000981">
    <property type="term" value="F:DNA-binding transcription factor activity, RNA polymerase II-specific"/>
    <property type="evidence" value="ECO:0007669"/>
    <property type="project" value="UniProtKB-ARBA"/>
</dbReference>
<sequence>MTNVMTAFENIEMPTSPHPQPDPIKSHHIIPEQSIATPFELEMGNQTVSTPKNTFLNMLARAADICNESSSKNELIRPLTRVFEENRAAEYAQTQFTLDLSAANSIPTFENASQMENNLSETINSLPNDVAISSLENDKSEEKSNKKQKIFHPREVLSARVKNSYPHIQYIQNKKGNGAVYMMNVSSSTFICRREPSKFPINATQILICAGVIKFTRTKILEEKLNKLGWPNEKLQGGRSSFQGTWVSVEHGLELAREYNMEPILQKLVDFKPGFTHEKIVSTKVRKIIKKPLDSSSDDSEYQISDNELDLNFTKPSIPQPQILPSIQEYGVPKIVIPIDEKNLDLIDNNIRGVPVIELIYKNMSIIRRLDATLCICATHILALVGVDGRKSAILLDEKAWKRKKVISGSLKGVWISIENALELAKEYGVENVIHKLVSIEPIARTTIPTVSTATSAVTTRLEPEEIMASVSCAGSTSLYKLYFGGFSVYRRIGVPFPINLTQLLAIAGVEKSLKIIILAGRGDIKYQFEKFWGGRSSGTWVSVEDAFKFAKKFGVEYVFHKLVAFEPSNKNDEELFPVNFDQDPGLAWLLNDYHTDKQRENIASNSSTDFESDVSNGIIEVDNIMRGARSSLNTQLCNSIPEFLAGVLEQFKTSLENIEDQGSLFYYMPRAVVFKLVKQLRQSGKLISEQRMPDPKLFETCETTKNYIRASRVINSDSYTIFKLKDTEESYFNSVK</sequence>
<reference evidence="2" key="1">
    <citation type="submission" date="2020-05" db="EMBL/GenBank/DDBJ databases">
        <title>Phylogenomic resolution of chytrid fungi.</title>
        <authorList>
            <person name="Stajich J.E."/>
            <person name="Amses K."/>
            <person name="Simmons R."/>
            <person name="Seto K."/>
            <person name="Myers J."/>
            <person name="Bonds A."/>
            <person name="Quandt C.A."/>
            <person name="Barry K."/>
            <person name="Liu P."/>
            <person name="Grigoriev I."/>
            <person name="Longcore J.E."/>
            <person name="James T.Y."/>
        </authorList>
    </citation>
    <scope>NUCLEOTIDE SEQUENCE</scope>
    <source>
        <strain evidence="2">JEL0513</strain>
    </source>
</reference>
<dbReference type="InterPro" id="IPR036887">
    <property type="entry name" value="HTH_APSES_sf"/>
</dbReference>
<feature type="domain" description="HTH APSES-type" evidence="1">
    <location>
        <begin position="466"/>
        <end position="578"/>
    </location>
</feature>
<dbReference type="SUPFAM" id="SSF54616">
    <property type="entry name" value="DNA-binding domain of Mlu1-box binding protein MBP1"/>
    <property type="match status" value="3"/>
</dbReference>
<evidence type="ECO:0000313" key="3">
    <source>
        <dbReference type="Proteomes" id="UP001211907"/>
    </source>
</evidence>
<dbReference type="AlphaFoldDB" id="A0AAD5XKE5"/>
<dbReference type="InterPro" id="IPR051642">
    <property type="entry name" value="SWI6-like"/>
</dbReference>
<name>A0AAD5XKE5_9FUNG</name>
<feature type="domain" description="HTH APSES-type" evidence="1">
    <location>
        <begin position="341"/>
        <end position="449"/>
    </location>
</feature>
<dbReference type="GO" id="GO:0003677">
    <property type="term" value="F:DNA binding"/>
    <property type="evidence" value="ECO:0007669"/>
    <property type="project" value="InterPro"/>
</dbReference>
<dbReference type="InterPro" id="IPR003163">
    <property type="entry name" value="Tscrpt_reg_HTH_APSES-type"/>
</dbReference>
<dbReference type="PANTHER" id="PTHR43828">
    <property type="entry name" value="ASPARAGINASE"/>
    <property type="match status" value="1"/>
</dbReference>
<feature type="domain" description="HTH APSES-type" evidence="1">
    <location>
        <begin position="169"/>
        <end position="284"/>
    </location>
</feature>
<dbReference type="EMBL" id="JADGJH010000053">
    <property type="protein sequence ID" value="KAJ3140403.1"/>
    <property type="molecule type" value="Genomic_DNA"/>
</dbReference>
<proteinExistence type="predicted"/>
<gene>
    <name evidence="2" type="ORF">HK100_009953</name>
</gene>
<keyword evidence="3" id="KW-1185">Reference proteome</keyword>
<protein>
    <recommendedName>
        <fullName evidence="1">HTH APSES-type domain-containing protein</fullName>
    </recommendedName>
</protein>
<organism evidence="2 3">
    <name type="scientific">Physocladia obscura</name>
    <dbReference type="NCBI Taxonomy" id="109957"/>
    <lineage>
        <taxon>Eukaryota</taxon>
        <taxon>Fungi</taxon>
        <taxon>Fungi incertae sedis</taxon>
        <taxon>Chytridiomycota</taxon>
        <taxon>Chytridiomycota incertae sedis</taxon>
        <taxon>Chytridiomycetes</taxon>
        <taxon>Chytridiales</taxon>
        <taxon>Chytriomycetaceae</taxon>
        <taxon>Physocladia</taxon>
    </lineage>
</organism>
<dbReference type="PROSITE" id="PS51299">
    <property type="entry name" value="HTH_APSES"/>
    <property type="match status" value="3"/>
</dbReference>